<keyword evidence="5 6" id="KW-0472">Membrane</keyword>
<dbReference type="Proteomes" id="UP001305779">
    <property type="component" value="Unassembled WGS sequence"/>
</dbReference>
<comment type="subcellular location">
    <subcellularLocation>
        <location evidence="1">Membrane</location>
        <topology evidence="1">Multi-pass membrane protein</topology>
    </subcellularLocation>
</comment>
<evidence type="ECO:0000256" key="3">
    <source>
        <dbReference type="ARBA" id="ARBA00022692"/>
    </source>
</evidence>
<dbReference type="EMBL" id="JAXOVC010000001">
    <property type="protein sequence ID" value="KAK4506512.1"/>
    <property type="molecule type" value="Genomic_DNA"/>
</dbReference>
<feature type="transmembrane region" description="Helical" evidence="6">
    <location>
        <begin position="328"/>
        <end position="352"/>
    </location>
</feature>
<dbReference type="PANTHER" id="PTHR43791:SF103">
    <property type="entry name" value="MAJOR FACILITATOR SUPERFAMILY (MFS) PROFILE DOMAIN-CONTAINING PROTEIN-RELATED"/>
    <property type="match status" value="1"/>
</dbReference>
<dbReference type="PANTHER" id="PTHR43791">
    <property type="entry name" value="PERMEASE-RELATED"/>
    <property type="match status" value="1"/>
</dbReference>
<protein>
    <recommendedName>
        <fullName evidence="9">MFS general substrate transporter</fullName>
    </recommendedName>
</protein>
<feature type="transmembrane region" description="Helical" evidence="6">
    <location>
        <begin position="448"/>
        <end position="470"/>
    </location>
</feature>
<evidence type="ECO:0000256" key="5">
    <source>
        <dbReference type="ARBA" id="ARBA00023136"/>
    </source>
</evidence>
<organism evidence="7 8">
    <name type="scientific">Zasmidium cellare</name>
    <name type="common">Wine cellar mold</name>
    <name type="synonym">Racodium cellare</name>
    <dbReference type="NCBI Taxonomy" id="395010"/>
    <lineage>
        <taxon>Eukaryota</taxon>
        <taxon>Fungi</taxon>
        <taxon>Dikarya</taxon>
        <taxon>Ascomycota</taxon>
        <taxon>Pezizomycotina</taxon>
        <taxon>Dothideomycetes</taxon>
        <taxon>Dothideomycetidae</taxon>
        <taxon>Mycosphaerellales</taxon>
        <taxon>Mycosphaerellaceae</taxon>
        <taxon>Zasmidium</taxon>
    </lineage>
</organism>
<evidence type="ECO:0000256" key="6">
    <source>
        <dbReference type="SAM" id="Phobius"/>
    </source>
</evidence>
<feature type="transmembrane region" description="Helical" evidence="6">
    <location>
        <begin position="383"/>
        <end position="406"/>
    </location>
</feature>
<feature type="transmembrane region" description="Helical" evidence="6">
    <location>
        <begin position="125"/>
        <end position="148"/>
    </location>
</feature>
<accession>A0ABR0EYC4</accession>
<keyword evidence="2" id="KW-0813">Transport</keyword>
<feature type="transmembrane region" description="Helical" evidence="6">
    <location>
        <begin position="359"/>
        <end position="377"/>
    </location>
</feature>
<evidence type="ECO:0000313" key="8">
    <source>
        <dbReference type="Proteomes" id="UP001305779"/>
    </source>
</evidence>
<dbReference type="Gene3D" id="1.20.1250.20">
    <property type="entry name" value="MFS general substrate transporter like domains"/>
    <property type="match status" value="1"/>
</dbReference>
<dbReference type="InterPro" id="IPR036259">
    <property type="entry name" value="MFS_trans_sf"/>
</dbReference>
<proteinExistence type="predicted"/>
<evidence type="ECO:0000313" key="7">
    <source>
        <dbReference type="EMBL" id="KAK4506512.1"/>
    </source>
</evidence>
<evidence type="ECO:0000256" key="2">
    <source>
        <dbReference type="ARBA" id="ARBA00022448"/>
    </source>
</evidence>
<dbReference type="Pfam" id="PF07690">
    <property type="entry name" value="MFS_1"/>
    <property type="match status" value="1"/>
</dbReference>
<name>A0ABR0EYC4_ZASCE</name>
<comment type="caution">
    <text evidence="7">The sequence shown here is derived from an EMBL/GenBank/DDBJ whole genome shotgun (WGS) entry which is preliminary data.</text>
</comment>
<evidence type="ECO:0008006" key="9">
    <source>
        <dbReference type="Google" id="ProtNLM"/>
    </source>
</evidence>
<feature type="transmembrane region" description="Helical" evidence="6">
    <location>
        <begin position="160"/>
        <end position="180"/>
    </location>
</feature>
<feature type="transmembrane region" description="Helical" evidence="6">
    <location>
        <begin position="292"/>
        <end position="316"/>
    </location>
</feature>
<evidence type="ECO:0000256" key="1">
    <source>
        <dbReference type="ARBA" id="ARBA00004141"/>
    </source>
</evidence>
<feature type="transmembrane region" description="Helical" evidence="6">
    <location>
        <begin position="224"/>
        <end position="244"/>
    </location>
</feature>
<gene>
    <name evidence="7" type="ORF">PRZ48_000244</name>
</gene>
<keyword evidence="3 6" id="KW-0812">Transmembrane</keyword>
<dbReference type="SUPFAM" id="SSF103473">
    <property type="entry name" value="MFS general substrate transporter"/>
    <property type="match status" value="1"/>
</dbReference>
<keyword evidence="4 6" id="KW-1133">Transmembrane helix</keyword>
<dbReference type="InterPro" id="IPR011701">
    <property type="entry name" value="MFS"/>
</dbReference>
<reference evidence="7 8" key="1">
    <citation type="journal article" date="2023" name="G3 (Bethesda)">
        <title>A chromosome-level genome assembly of Zasmidium syzygii isolated from banana leaves.</title>
        <authorList>
            <person name="van Westerhoven A.C."/>
            <person name="Mehrabi R."/>
            <person name="Talebi R."/>
            <person name="Steentjes M.B.F."/>
            <person name="Corcolon B."/>
            <person name="Chong P.A."/>
            <person name="Kema G.H.J."/>
            <person name="Seidl M.F."/>
        </authorList>
    </citation>
    <scope>NUCLEOTIDE SEQUENCE [LARGE SCALE GENOMIC DNA]</scope>
    <source>
        <strain evidence="7 8">P124</strain>
    </source>
</reference>
<evidence type="ECO:0000256" key="4">
    <source>
        <dbReference type="ARBA" id="ARBA00022989"/>
    </source>
</evidence>
<feature type="transmembrane region" description="Helical" evidence="6">
    <location>
        <begin position="63"/>
        <end position="88"/>
    </location>
</feature>
<sequence>MLSSTDRVPRCWPPIVFSAPSSEDESQTEIRQCDDALEFALKGDDTVWSETEEKGVLFKIDMVILPLLFLCAMIGFADSGAFGFAALFGLVKDLKLYTIQIVNGEQTQNTDSSQGQYSVLYVAQFFSYGKALGLTSIYGGLLAMLTLVCRDFRDVMALRFFYGFGYVTQPLIIIIAAMWWKTNEQPLRLGLAIGGAGVGNIIGTGIDFGAVDIGGVYASSPWKWIYIILASATMGIGLIIFSLLPSSPMKAWFLRERERHIAVRRIAQNNTGIQTRKFKWKQLREAAMDPQLWLLGIYAFCFSFCNNALGSFLGFLVSSFGYSQRQSLLMSMPVSAIALVSMVSSGVLGSIFPRRRIPIAMLFLVPGIIGYSLLWKGDRDNKAMLLGGLYISSTFFGALVQMYALLSGNVAGHTKKSAVNATVVMLSLSGPFAYHGDEASRGYPTGQISALCLLCVSEVAFAALWLNYYIRNRKKASFRDEHPELIGDPKTAFVDQTDQENPVFQYAT</sequence>
<feature type="transmembrane region" description="Helical" evidence="6">
    <location>
        <begin position="418"/>
        <end position="436"/>
    </location>
</feature>
<keyword evidence="8" id="KW-1185">Reference proteome</keyword>